<dbReference type="PANTHER" id="PTHR35889">
    <property type="entry name" value="CYCLOINULO-OLIGOSACCHARIDE FRUCTANOTRANSFERASE-RELATED"/>
    <property type="match status" value="1"/>
</dbReference>
<keyword evidence="5" id="KW-1185">Reference proteome</keyword>
<gene>
    <name evidence="4" type="ORF">Pan189_01890</name>
</gene>
<keyword evidence="1" id="KW-0472">Membrane</keyword>
<dbReference type="PROSITE" id="PS51257">
    <property type="entry name" value="PROKAR_LIPOPROTEIN"/>
    <property type="match status" value="1"/>
</dbReference>
<dbReference type="AlphaFoldDB" id="A0A517QW03"/>
<dbReference type="EMBL" id="CP036268">
    <property type="protein sequence ID" value="QDT35836.1"/>
    <property type="molecule type" value="Genomic_DNA"/>
</dbReference>
<keyword evidence="1" id="KW-1133">Transmembrane helix</keyword>
<dbReference type="RefSeq" id="WP_145362102.1">
    <property type="nucleotide sequence ID" value="NZ_CP036268.1"/>
</dbReference>
<organism evidence="4 5">
    <name type="scientific">Stratiformator vulcanicus</name>
    <dbReference type="NCBI Taxonomy" id="2527980"/>
    <lineage>
        <taxon>Bacteria</taxon>
        <taxon>Pseudomonadati</taxon>
        <taxon>Planctomycetota</taxon>
        <taxon>Planctomycetia</taxon>
        <taxon>Planctomycetales</taxon>
        <taxon>Planctomycetaceae</taxon>
        <taxon>Stratiformator</taxon>
    </lineage>
</organism>
<dbReference type="GO" id="GO:0020037">
    <property type="term" value="F:heme binding"/>
    <property type="evidence" value="ECO:0007669"/>
    <property type="project" value="InterPro"/>
</dbReference>
<dbReference type="InterPro" id="IPR036909">
    <property type="entry name" value="Cyt_c-like_dom_sf"/>
</dbReference>
<feature type="transmembrane region" description="Helical" evidence="1">
    <location>
        <begin position="192"/>
        <end position="213"/>
    </location>
</feature>
<dbReference type="Proteomes" id="UP000317318">
    <property type="component" value="Chromosome"/>
</dbReference>
<feature type="signal peptide" evidence="2">
    <location>
        <begin position="1"/>
        <end position="25"/>
    </location>
</feature>
<feature type="chain" id="PRO_5021798708" evidence="2">
    <location>
        <begin position="26"/>
        <end position="520"/>
    </location>
</feature>
<evidence type="ECO:0000313" key="4">
    <source>
        <dbReference type="EMBL" id="QDT35836.1"/>
    </source>
</evidence>
<dbReference type="GO" id="GO:0009055">
    <property type="term" value="F:electron transfer activity"/>
    <property type="evidence" value="ECO:0007669"/>
    <property type="project" value="InterPro"/>
</dbReference>
<dbReference type="OrthoDB" id="229325at2"/>
<dbReference type="Gene3D" id="1.10.760.10">
    <property type="entry name" value="Cytochrome c-like domain"/>
    <property type="match status" value="1"/>
</dbReference>
<dbReference type="InterPro" id="IPR011429">
    <property type="entry name" value="Cyt_c_Planctomycete-type"/>
</dbReference>
<keyword evidence="2" id="KW-0732">Signal</keyword>
<reference evidence="4 5" key="1">
    <citation type="submission" date="2019-02" db="EMBL/GenBank/DDBJ databases">
        <title>Deep-cultivation of Planctomycetes and their phenomic and genomic characterization uncovers novel biology.</title>
        <authorList>
            <person name="Wiegand S."/>
            <person name="Jogler M."/>
            <person name="Boedeker C."/>
            <person name="Pinto D."/>
            <person name="Vollmers J."/>
            <person name="Rivas-Marin E."/>
            <person name="Kohn T."/>
            <person name="Peeters S.H."/>
            <person name="Heuer A."/>
            <person name="Rast P."/>
            <person name="Oberbeckmann S."/>
            <person name="Bunk B."/>
            <person name="Jeske O."/>
            <person name="Meyerdierks A."/>
            <person name="Storesund J.E."/>
            <person name="Kallscheuer N."/>
            <person name="Luecker S."/>
            <person name="Lage O.M."/>
            <person name="Pohl T."/>
            <person name="Merkel B.J."/>
            <person name="Hornburger P."/>
            <person name="Mueller R.-W."/>
            <person name="Bruemmer F."/>
            <person name="Labrenz M."/>
            <person name="Spormann A.M."/>
            <person name="Op den Camp H."/>
            <person name="Overmann J."/>
            <person name="Amann R."/>
            <person name="Jetten M.S.M."/>
            <person name="Mascher T."/>
            <person name="Medema M.H."/>
            <person name="Devos D.P."/>
            <person name="Kaster A.-K."/>
            <person name="Ovreas L."/>
            <person name="Rohde M."/>
            <person name="Galperin M.Y."/>
            <person name="Jogler C."/>
        </authorList>
    </citation>
    <scope>NUCLEOTIDE SEQUENCE [LARGE SCALE GENOMIC DNA]</scope>
    <source>
        <strain evidence="4 5">Pan189</strain>
    </source>
</reference>
<evidence type="ECO:0000259" key="3">
    <source>
        <dbReference type="Pfam" id="PF07635"/>
    </source>
</evidence>
<evidence type="ECO:0000256" key="2">
    <source>
        <dbReference type="SAM" id="SignalP"/>
    </source>
</evidence>
<evidence type="ECO:0000313" key="5">
    <source>
        <dbReference type="Proteomes" id="UP000317318"/>
    </source>
</evidence>
<protein>
    <submittedName>
        <fullName evidence="4">Planctomycete cytochrome C</fullName>
    </submittedName>
</protein>
<dbReference type="SUPFAM" id="SSF46626">
    <property type="entry name" value="Cytochrome c"/>
    <property type="match status" value="1"/>
</dbReference>
<proteinExistence type="predicted"/>
<sequence precursor="true">MPYVLRIALCLVATASCGLACLATAKDSAAAPPIEAQRPTQAESDSATKLSETADIDFVTDVRPIFARHCYQCHGPLHDKGGLRLHTRQFAQAGGHSGIALLGGDLDSNEILSRVLSNDPNYRMPRDTERLSDDELAILERWVAEGTNWPDDLKFEQNPLLESADSEFSPPPLWVLILSADWIDSLFTFASAIPHLFGLSATCLCVLIVLAIAQRYERELQKKNRTPPSWLGKAAAGIGRRSGLLLILTTVTLGLLGRIFVLDKQVALIPILESRVSELNTQVAELSGKTLSTTDLYGNPPLPVRMTHPRRTEHTYYRGNNERDPKLFNQGNYATAIFEISLIGPNRETLVPGNEFPSGNAASVNIQIRRAPNATKELFKPEIFNRVLVSETYDRSKAEEDSNSLTFKTIEPFEAFEVAYPISQHEELDDCDLSGVIYIYTGNRPAFAASYRLKVDSGIVSDESEIWMNHLYAAAFLPPPIEEGKIPHSEWFDWRPLPIIDAPQTEDEDLLGITEHYGDM</sequence>
<name>A0A517QW03_9PLAN</name>
<feature type="domain" description="Cytochrome C Planctomycete-type" evidence="3">
    <location>
        <begin position="70"/>
        <end position="125"/>
    </location>
</feature>
<dbReference type="PANTHER" id="PTHR35889:SF3">
    <property type="entry name" value="F-BOX DOMAIN-CONTAINING PROTEIN"/>
    <property type="match status" value="1"/>
</dbReference>
<evidence type="ECO:0000256" key="1">
    <source>
        <dbReference type="SAM" id="Phobius"/>
    </source>
</evidence>
<dbReference type="KEGG" id="svp:Pan189_01890"/>
<accession>A0A517QW03</accession>
<feature type="transmembrane region" description="Helical" evidence="1">
    <location>
        <begin position="243"/>
        <end position="261"/>
    </location>
</feature>
<dbReference type="Pfam" id="PF07635">
    <property type="entry name" value="PSCyt1"/>
    <property type="match status" value="1"/>
</dbReference>
<keyword evidence="1" id="KW-0812">Transmembrane</keyword>